<dbReference type="SUPFAM" id="SSF53098">
    <property type="entry name" value="Ribonuclease H-like"/>
    <property type="match status" value="1"/>
</dbReference>
<dbReference type="EMBL" id="JAAAUY010001898">
    <property type="protein sequence ID" value="KAF9317676.1"/>
    <property type="molecule type" value="Genomic_DNA"/>
</dbReference>
<comment type="caution">
    <text evidence="2">The sequence shown here is derived from an EMBL/GenBank/DDBJ whole genome shotgun (WGS) entry which is preliminary data.</text>
</comment>
<evidence type="ECO:0000313" key="3">
    <source>
        <dbReference type="Proteomes" id="UP000696485"/>
    </source>
</evidence>
<dbReference type="GO" id="GO:0006357">
    <property type="term" value="P:regulation of transcription by RNA polymerase II"/>
    <property type="evidence" value="ECO:0007669"/>
    <property type="project" value="TreeGrafter"/>
</dbReference>
<dbReference type="InterPro" id="IPR008906">
    <property type="entry name" value="HATC_C_dom"/>
</dbReference>
<feature type="non-terminal residue" evidence="2">
    <location>
        <position position="132"/>
    </location>
</feature>
<accession>A0A9P5S8F1</accession>
<dbReference type="GO" id="GO:0046983">
    <property type="term" value="F:protein dimerization activity"/>
    <property type="evidence" value="ECO:0007669"/>
    <property type="project" value="InterPro"/>
</dbReference>
<dbReference type="AlphaFoldDB" id="A0A9P5S8F1"/>
<dbReference type="Proteomes" id="UP000696485">
    <property type="component" value="Unassembled WGS sequence"/>
</dbReference>
<name>A0A9P5S8F1_9FUNG</name>
<dbReference type="InterPro" id="IPR012337">
    <property type="entry name" value="RNaseH-like_sf"/>
</dbReference>
<dbReference type="PANTHER" id="PTHR46169">
    <property type="entry name" value="DNA REPLICATION-RELATED ELEMENT FACTOR, ISOFORM A"/>
    <property type="match status" value="1"/>
</dbReference>
<dbReference type="InterPro" id="IPR052717">
    <property type="entry name" value="Vacuolar_transposase_reg"/>
</dbReference>
<reference evidence="2" key="1">
    <citation type="journal article" date="2020" name="Fungal Divers.">
        <title>Resolving the Mortierellaceae phylogeny through synthesis of multi-gene phylogenetics and phylogenomics.</title>
        <authorList>
            <person name="Vandepol N."/>
            <person name="Liber J."/>
            <person name="Desiro A."/>
            <person name="Na H."/>
            <person name="Kennedy M."/>
            <person name="Barry K."/>
            <person name="Grigoriev I.V."/>
            <person name="Miller A.N."/>
            <person name="O'Donnell K."/>
            <person name="Stajich J.E."/>
            <person name="Bonito G."/>
        </authorList>
    </citation>
    <scope>NUCLEOTIDE SEQUENCE</scope>
    <source>
        <strain evidence="2">NVP1</strain>
    </source>
</reference>
<protein>
    <recommendedName>
        <fullName evidence="1">HAT C-terminal dimerisation domain-containing protein</fullName>
    </recommendedName>
</protein>
<proteinExistence type="predicted"/>
<organism evidence="2 3">
    <name type="scientific">Podila minutissima</name>
    <dbReference type="NCBI Taxonomy" id="64525"/>
    <lineage>
        <taxon>Eukaryota</taxon>
        <taxon>Fungi</taxon>
        <taxon>Fungi incertae sedis</taxon>
        <taxon>Mucoromycota</taxon>
        <taxon>Mortierellomycotina</taxon>
        <taxon>Mortierellomycetes</taxon>
        <taxon>Mortierellales</taxon>
        <taxon>Mortierellaceae</taxon>
        <taxon>Podila</taxon>
    </lineage>
</organism>
<evidence type="ECO:0000259" key="1">
    <source>
        <dbReference type="Pfam" id="PF05699"/>
    </source>
</evidence>
<evidence type="ECO:0000313" key="2">
    <source>
        <dbReference type="EMBL" id="KAF9317676.1"/>
    </source>
</evidence>
<sequence>MLKQIDWDIIAELVKVLRIIENMTLIFSSESKGFAASLYPWVASVLDELTALKMPSNILDRFRHDLKDELEERTVLGHAALQDDQEPNEVEQYFSRTLTFKPIDPLEWWRHNKTKFPVMAKIAQKYLAIPAT</sequence>
<keyword evidence="3" id="KW-1185">Reference proteome</keyword>
<dbReference type="GO" id="GO:0005634">
    <property type="term" value="C:nucleus"/>
    <property type="evidence" value="ECO:0007669"/>
    <property type="project" value="TreeGrafter"/>
</dbReference>
<dbReference type="PANTHER" id="PTHR46169:SF29">
    <property type="entry name" value="DNA REPLICATION-RELATED ELEMENT FACTOR, ISOFORM A"/>
    <property type="match status" value="1"/>
</dbReference>
<dbReference type="Pfam" id="PF05699">
    <property type="entry name" value="Dimer_Tnp_hAT"/>
    <property type="match status" value="1"/>
</dbReference>
<gene>
    <name evidence="2" type="ORF">BG006_003316</name>
</gene>
<feature type="domain" description="HAT C-terminal dimerisation" evidence="1">
    <location>
        <begin position="89"/>
        <end position="132"/>
    </location>
</feature>